<proteinExistence type="predicted"/>
<organism evidence="1 2">
    <name type="scientific">Mycena maculata</name>
    <dbReference type="NCBI Taxonomy" id="230809"/>
    <lineage>
        <taxon>Eukaryota</taxon>
        <taxon>Fungi</taxon>
        <taxon>Dikarya</taxon>
        <taxon>Basidiomycota</taxon>
        <taxon>Agaricomycotina</taxon>
        <taxon>Agaricomycetes</taxon>
        <taxon>Agaricomycetidae</taxon>
        <taxon>Agaricales</taxon>
        <taxon>Marasmiineae</taxon>
        <taxon>Mycenaceae</taxon>
        <taxon>Mycena</taxon>
    </lineage>
</organism>
<accession>A0AAD7MPF0</accession>
<evidence type="ECO:0000313" key="2">
    <source>
        <dbReference type="Proteomes" id="UP001215280"/>
    </source>
</evidence>
<gene>
    <name evidence="1" type="ORF">DFH07DRAFT_970365</name>
</gene>
<comment type="caution">
    <text evidence="1">The sequence shown here is derived from an EMBL/GenBank/DDBJ whole genome shotgun (WGS) entry which is preliminary data.</text>
</comment>
<dbReference type="EMBL" id="JARJLG010000216">
    <property type="protein sequence ID" value="KAJ7726835.1"/>
    <property type="molecule type" value="Genomic_DNA"/>
</dbReference>
<evidence type="ECO:0000313" key="1">
    <source>
        <dbReference type="EMBL" id="KAJ7726835.1"/>
    </source>
</evidence>
<reference evidence="1" key="1">
    <citation type="submission" date="2023-03" db="EMBL/GenBank/DDBJ databases">
        <title>Massive genome expansion in bonnet fungi (Mycena s.s.) driven by repeated elements and novel gene families across ecological guilds.</title>
        <authorList>
            <consortium name="Lawrence Berkeley National Laboratory"/>
            <person name="Harder C.B."/>
            <person name="Miyauchi S."/>
            <person name="Viragh M."/>
            <person name="Kuo A."/>
            <person name="Thoen E."/>
            <person name="Andreopoulos B."/>
            <person name="Lu D."/>
            <person name="Skrede I."/>
            <person name="Drula E."/>
            <person name="Henrissat B."/>
            <person name="Morin E."/>
            <person name="Kohler A."/>
            <person name="Barry K."/>
            <person name="LaButti K."/>
            <person name="Morin E."/>
            <person name="Salamov A."/>
            <person name="Lipzen A."/>
            <person name="Mereny Z."/>
            <person name="Hegedus B."/>
            <person name="Baldrian P."/>
            <person name="Stursova M."/>
            <person name="Weitz H."/>
            <person name="Taylor A."/>
            <person name="Grigoriev I.V."/>
            <person name="Nagy L.G."/>
            <person name="Martin F."/>
            <person name="Kauserud H."/>
        </authorList>
    </citation>
    <scope>NUCLEOTIDE SEQUENCE</scope>
    <source>
        <strain evidence="1">CBHHK188m</strain>
    </source>
</reference>
<dbReference type="Proteomes" id="UP001215280">
    <property type="component" value="Unassembled WGS sequence"/>
</dbReference>
<dbReference type="AlphaFoldDB" id="A0AAD7MPF0"/>
<protein>
    <submittedName>
        <fullName evidence="1">Uncharacterized protein</fullName>
    </submittedName>
</protein>
<keyword evidence="2" id="KW-1185">Reference proteome</keyword>
<name>A0AAD7MPF0_9AGAR</name>
<sequence>MYGVLALKVTYVQAIIGRPASFDWKCLDSNISTGAVLMDEKSLRGWEFHSIGACVEIDREDNTRINREPYTFACAFFRDNENTTIQRHQTRKELERVILISLR</sequence>